<name>A0A6B3LRD5_VIBCL</name>
<accession>A0A6B3LRD5</accession>
<organism evidence="1">
    <name type="scientific">Vibrio cholerae</name>
    <dbReference type="NCBI Taxonomy" id="666"/>
    <lineage>
        <taxon>Bacteria</taxon>
        <taxon>Pseudomonadati</taxon>
        <taxon>Pseudomonadota</taxon>
        <taxon>Gammaproteobacteria</taxon>
        <taxon>Vibrionales</taxon>
        <taxon>Vibrionaceae</taxon>
        <taxon>Vibrio</taxon>
    </lineage>
</organism>
<protein>
    <recommendedName>
        <fullName evidence="2">NERD domain-containing protein</fullName>
    </recommendedName>
</protein>
<dbReference type="RefSeq" id="WP_148504251.1">
    <property type="nucleotide sequence ID" value="NZ_JAAGVX010000023.1"/>
</dbReference>
<gene>
    <name evidence="1" type="ORF">G3T61_17745</name>
</gene>
<dbReference type="EMBL" id="JAAGVX010000023">
    <property type="protein sequence ID" value="NEM96020.1"/>
    <property type="molecule type" value="Genomic_DNA"/>
</dbReference>
<evidence type="ECO:0008006" key="2">
    <source>
        <dbReference type="Google" id="ProtNLM"/>
    </source>
</evidence>
<evidence type="ECO:0000313" key="1">
    <source>
        <dbReference type="EMBL" id="NEM96020.1"/>
    </source>
</evidence>
<reference evidence="1" key="1">
    <citation type="submission" date="2020-02" db="EMBL/GenBank/DDBJ databases">
        <title>Genome Announcements.</title>
        <authorList>
            <person name="Abdulabbas H.T."/>
            <person name="Bunyan I.A."/>
            <person name="Abdul-Lateef L.A."/>
        </authorList>
    </citation>
    <scope>NUCLEOTIDE SEQUENCE</scope>
    <source>
        <strain evidence="1">NAG1</strain>
    </source>
</reference>
<dbReference type="Gene3D" id="3.40.1350.10">
    <property type="match status" value="1"/>
</dbReference>
<comment type="caution">
    <text evidence="1">The sequence shown here is derived from an EMBL/GenBank/DDBJ whole genome shotgun (WGS) entry which is preliminary data.</text>
</comment>
<dbReference type="SUPFAM" id="SSF52980">
    <property type="entry name" value="Restriction endonuclease-like"/>
    <property type="match status" value="1"/>
</dbReference>
<dbReference type="InterPro" id="IPR011335">
    <property type="entry name" value="Restrct_endonuc-II-like"/>
</dbReference>
<dbReference type="InterPro" id="IPR011856">
    <property type="entry name" value="tRNA_endonuc-like_dom_sf"/>
</dbReference>
<dbReference type="GO" id="GO:0003676">
    <property type="term" value="F:nucleic acid binding"/>
    <property type="evidence" value="ECO:0007669"/>
    <property type="project" value="InterPro"/>
</dbReference>
<proteinExistence type="predicted"/>
<dbReference type="AlphaFoldDB" id="A0A6B3LRD5"/>
<sequence>MMYEPQKEIELLVRKSYEAEIFGKFKKGTYDKKEDIGSVLKTAFEFYNNILTIHLNKVASIDMLAYVLSEYDHYYDLSIKYKKNELSEEEKELWNSRGSRTKRAIKFLAEKIVKRLPNNMCNEIDHHRELSYCWIAAEEMVALYMASQVGFSLFPDDCVLTISDGGNYNFIEFRCKKLESAFEKIPLHDFSTNYELSEVPPFDVSVQNDYFKEIFIDLFNIDYASSLALIQYLINCFKEEPSAVIKSFNFQSSTMIPALSQDYSEYGVSIEQISNLLGGFSLSKEKLKERLLYKPKQEYRALRRAFFEVEDKNEKVILFSKSMALEELSQLIRSVCFRKLPSEWLELNKGIEKSLANFSNYTGSWFEDYLIAKLKEQGFECERSLKKFKVNGKNLYIPDSVGDIDIVAKVGDKLHIIECKMVQFASEPNGYLDDFDKFIKSDKSYKSKFNKKIRWVKDNIDVLRENLLAKGWVLDSNIICEPFMVTFYPTIVSQFISDFNCLDINTYINTYVNKSL</sequence>